<gene>
    <name evidence="1" type="ORF">UVI_02023740</name>
</gene>
<comment type="caution">
    <text evidence="1">The sequence shown here is derived from an EMBL/GenBank/DDBJ whole genome shotgun (WGS) entry which is preliminary data.</text>
</comment>
<reference evidence="2" key="1">
    <citation type="journal article" date="2016" name="Genome Announc.">
        <title>Genome sequence of Ustilaginoidea virens IPU010, a rice pathogenic fungus causing false smut.</title>
        <authorList>
            <person name="Kumagai T."/>
            <person name="Ishii T."/>
            <person name="Terai G."/>
            <person name="Umemura M."/>
            <person name="Machida M."/>
            <person name="Asai K."/>
        </authorList>
    </citation>
    <scope>NUCLEOTIDE SEQUENCE [LARGE SCALE GENOMIC DNA]</scope>
    <source>
        <strain evidence="2">IPU010</strain>
    </source>
</reference>
<protein>
    <recommendedName>
        <fullName evidence="3">Pentatricopeptide repeat domain-containing protein</fullName>
    </recommendedName>
</protein>
<dbReference type="EMBL" id="BBTG02000009">
    <property type="protein sequence ID" value="GAO16543.1"/>
    <property type="molecule type" value="Genomic_DNA"/>
</dbReference>
<evidence type="ECO:0000313" key="2">
    <source>
        <dbReference type="Proteomes" id="UP000054053"/>
    </source>
</evidence>
<evidence type="ECO:0000313" key="1">
    <source>
        <dbReference type="EMBL" id="GAO16543.1"/>
    </source>
</evidence>
<accession>A0A1B5KZK5</accession>
<dbReference type="AlphaFoldDB" id="A0A1B5KZK5"/>
<sequence length="613" mass="68140">MRSLWEVMKTIYRNRPFMKEIHKPPTVGASELIKCLKEQCYNAPGEGSLRAMRQTDYEQLENLAMADELNGQIGFREAQNQVQLLRESSSVEKLVHKLLDRAEIQDENSPAAASFDEARHLATNGFPKFTFRSMDPDRARTNTLALNQHIRALIGSKNMTLKEMIGRVCYNLLVSVHPPDMHTYNTLIVAFDKAGRHGFSDAIVHSFFHQRLLKPTPSTFTAILNHFKATNNHGRFLRAIACITGVDQLTGGKVRRRHMSDIERNATLQSWAADTTLRTHTGHWVWEHVPLDLHLVEAVLGGLLHFKLFDDAATFFVTCMRTGVALSSRLIKQVFDECLAALDWRAAVGLVRGLADGQDMWQALLAREDDTTVAYLAEKALALVDLCGLNDFSQEPSRRALAGLDISGPNLQQLSESLAKFNHALPAASSHRFPGPNSRQGADAVSKSKSRLLQLESLWKECDLVIKTTMSIEMGSGQWAVGTLPDLESSADELEERVESRDWRFADDERTSRRAPRGPMWLAFKDLISSSQNADLIHGHQSGAGTGWRTTAYPLESARLTPHAPVKFPGSFISRAFLPVGVRGPWLWRAGGTGPKKSATVFAAAVEEVKGGE</sequence>
<dbReference type="Proteomes" id="UP000054053">
    <property type="component" value="Unassembled WGS sequence"/>
</dbReference>
<organism evidence="1 2">
    <name type="scientific">Ustilaginoidea virens</name>
    <name type="common">Rice false smut fungus</name>
    <name type="synonym">Villosiclava virens</name>
    <dbReference type="NCBI Taxonomy" id="1159556"/>
    <lineage>
        <taxon>Eukaryota</taxon>
        <taxon>Fungi</taxon>
        <taxon>Dikarya</taxon>
        <taxon>Ascomycota</taxon>
        <taxon>Pezizomycotina</taxon>
        <taxon>Sordariomycetes</taxon>
        <taxon>Hypocreomycetidae</taxon>
        <taxon>Hypocreales</taxon>
        <taxon>Clavicipitaceae</taxon>
        <taxon>Ustilaginoidea</taxon>
    </lineage>
</organism>
<evidence type="ECO:0008006" key="3">
    <source>
        <dbReference type="Google" id="ProtNLM"/>
    </source>
</evidence>
<proteinExistence type="predicted"/>
<name>A0A1B5KZK5_USTVR</name>